<sequence length="124" mass="14042">MISGASSSPSRRCLPELRDQVRSDNAVLLSLHVPADLAYFPGHFPAQAILPGVVQLDWVVHFSRQFFPLQGRFAKMEVLKFQQVIFPDRDIQMQLTFRSDSGKIAFEIFSGEQRFASGRLVFQA</sequence>
<name>A0A4R6UE94_9GAMM</name>
<proteinExistence type="predicted"/>
<dbReference type="RefSeq" id="WP_133593313.1">
    <property type="nucleotide sequence ID" value="NZ_CP037953.1"/>
</dbReference>
<dbReference type="InterPro" id="IPR054545">
    <property type="entry name" value="ApeI-like"/>
</dbReference>
<evidence type="ECO:0000313" key="3">
    <source>
        <dbReference type="Proteomes" id="UP000295375"/>
    </source>
</evidence>
<comment type="caution">
    <text evidence="2">The sequence shown here is derived from an EMBL/GenBank/DDBJ whole genome shotgun (WGS) entry which is preliminary data.</text>
</comment>
<dbReference type="AlphaFoldDB" id="A0A4R6UE94"/>
<evidence type="ECO:0000259" key="1">
    <source>
        <dbReference type="Pfam" id="PF22818"/>
    </source>
</evidence>
<dbReference type="OrthoDB" id="9812842at2"/>
<gene>
    <name evidence="2" type="ORF">EV696_12538</name>
</gene>
<organism evidence="2 3">
    <name type="scientific">Permianibacter aggregans</name>
    <dbReference type="NCBI Taxonomy" id="1510150"/>
    <lineage>
        <taxon>Bacteria</taxon>
        <taxon>Pseudomonadati</taxon>
        <taxon>Pseudomonadota</taxon>
        <taxon>Gammaproteobacteria</taxon>
        <taxon>Pseudomonadales</taxon>
        <taxon>Pseudomonadaceae</taxon>
        <taxon>Permianibacter</taxon>
    </lineage>
</organism>
<dbReference type="SUPFAM" id="SSF54637">
    <property type="entry name" value="Thioesterase/thiol ester dehydrase-isomerase"/>
    <property type="match status" value="1"/>
</dbReference>
<protein>
    <submittedName>
        <fullName evidence="2">3-hydroxymyristoyl/3-hydroxydecanoyl-(Acyl carrier protein) dehydratase</fullName>
    </submittedName>
</protein>
<dbReference type="PIRSF" id="PIRSF030962">
    <property type="entry name" value="Dehydrase_ECs4332_prd"/>
    <property type="match status" value="1"/>
</dbReference>
<dbReference type="EMBL" id="SNYM01000025">
    <property type="protein sequence ID" value="TDQ44226.1"/>
    <property type="molecule type" value="Genomic_DNA"/>
</dbReference>
<dbReference type="Proteomes" id="UP000295375">
    <property type="component" value="Unassembled WGS sequence"/>
</dbReference>
<feature type="domain" description="ApeI dehydratase-like" evidence="1">
    <location>
        <begin position="22"/>
        <end position="119"/>
    </location>
</feature>
<evidence type="ECO:0000313" key="2">
    <source>
        <dbReference type="EMBL" id="TDQ44226.1"/>
    </source>
</evidence>
<keyword evidence="3" id="KW-1185">Reference proteome</keyword>
<dbReference type="InterPro" id="IPR016962">
    <property type="entry name" value="Dehydrase_ECs4332_prd"/>
</dbReference>
<dbReference type="Pfam" id="PF22818">
    <property type="entry name" value="ApeI-like"/>
    <property type="match status" value="1"/>
</dbReference>
<dbReference type="InterPro" id="IPR029069">
    <property type="entry name" value="HotDog_dom_sf"/>
</dbReference>
<dbReference type="Gene3D" id="3.10.129.10">
    <property type="entry name" value="Hotdog Thioesterase"/>
    <property type="match status" value="1"/>
</dbReference>
<reference evidence="2 3" key="1">
    <citation type="submission" date="2019-03" db="EMBL/GenBank/DDBJ databases">
        <title>Genomic Encyclopedia of Type Strains, Phase IV (KMG-IV): sequencing the most valuable type-strain genomes for metagenomic binning, comparative biology and taxonomic classification.</title>
        <authorList>
            <person name="Goeker M."/>
        </authorList>
    </citation>
    <scope>NUCLEOTIDE SEQUENCE [LARGE SCALE GENOMIC DNA]</scope>
    <source>
        <strain evidence="2 3">DSM 103792</strain>
    </source>
</reference>
<accession>A0A4R6UE94</accession>